<reference evidence="2" key="1">
    <citation type="journal article" date="2012" name="Science">
        <title>The Paleozoic origin of enzymatic lignin decomposition reconstructed from 31 fungal genomes.</title>
        <authorList>
            <person name="Floudas D."/>
            <person name="Binder M."/>
            <person name="Riley R."/>
            <person name="Barry K."/>
            <person name="Blanchette R.A."/>
            <person name="Henrissat B."/>
            <person name="Martinez A.T."/>
            <person name="Otillar R."/>
            <person name="Spatafora J.W."/>
            <person name="Yadav J.S."/>
            <person name="Aerts A."/>
            <person name="Benoit I."/>
            <person name="Boyd A."/>
            <person name="Carlson A."/>
            <person name="Copeland A."/>
            <person name="Coutinho P.M."/>
            <person name="de Vries R.P."/>
            <person name="Ferreira P."/>
            <person name="Findley K."/>
            <person name="Foster B."/>
            <person name="Gaskell J."/>
            <person name="Glotzer D."/>
            <person name="Gorecki P."/>
            <person name="Heitman J."/>
            <person name="Hesse C."/>
            <person name="Hori C."/>
            <person name="Igarashi K."/>
            <person name="Jurgens J.A."/>
            <person name="Kallen N."/>
            <person name="Kersten P."/>
            <person name="Kohler A."/>
            <person name="Kuees U."/>
            <person name="Kumar T.K.A."/>
            <person name="Kuo A."/>
            <person name="LaButti K."/>
            <person name="Larrondo L.F."/>
            <person name="Lindquist E."/>
            <person name="Ling A."/>
            <person name="Lombard V."/>
            <person name="Lucas S."/>
            <person name="Lundell T."/>
            <person name="Martin R."/>
            <person name="McLaughlin D.J."/>
            <person name="Morgenstern I."/>
            <person name="Morin E."/>
            <person name="Murat C."/>
            <person name="Nagy L.G."/>
            <person name="Nolan M."/>
            <person name="Ohm R.A."/>
            <person name="Patyshakuliyeva A."/>
            <person name="Rokas A."/>
            <person name="Ruiz-Duenas F.J."/>
            <person name="Sabat G."/>
            <person name="Salamov A."/>
            <person name="Samejima M."/>
            <person name="Schmutz J."/>
            <person name="Slot J.C."/>
            <person name="St John F."/>
            <person name="Stenlid J."/>
            <person name="Sun H."/>
            <person name="Sun S."/>
            <person name="Syed K."/>
            <person name="Tsang A."/>
            <person name="Wiebenga A."/>
            <person name="Young D."/>
            <person name="Pisabarro A."/>
            <person name="Eastwood D.C."/>
            <person name="Martin F."/>
            <person name="Cullen D."/>
            <person name="Grigoriev I.V."/>
            <person name="Hibbett D.S."/>
        </authorList>
    </citation>
    <scope>NUCLEOTIDE SEQUENCE [LARGE SCALE GENOMIC DNA]</scope>
    <source>
        <strain evidence="2">TFB10046</strain>
    </source>
</reference>
<protein>
    <submittedName>
        <fullName evidence="1">Uncharacterized protein</fullName>
    </submittedName>
</protein>
<proteinExistence type="predicted"/>
<gene>
    <name evidence="1" type="ORF">AURDEDRAFT_178357</name>
</gene>
<organism evidence="1 2">
    <name type="scientific">Auricularia subglabra (strain TFB-10046 / SS5)</name>
    <name type="common">White-rot fungus</name>
    <name type="synonym">Auricularia delicata (strain TFB10046)</name>
    <dbReference type="NCBI Taxonomy" id="717982"/>
    <lineage>
        <taxon>Eukaryota</taxon>
        <taxon>Fungi</taxon>
        <taxon>Dikarya</taxon>
        <taxon>Basidiomycota</taxon>
        <taxon>Agaricomycotina</taxon>
        <taxon>Agaricomycetes</taxon>
        <taxon>Auriculariales</taxon>
        <taxon>Auriculariaceae</taxon>
        <taxon>Auricularia</taxon>
    </lineage>
</organism>
<evidence type="ECO:0000313" key="2">
    <source>
        <dbReference type="Proteomes" id="UP000006514"/>
    </source>
</evidence>
<dbReference type="KEGG" id="adl:AURDEDRAFT_178357"/>
<keyword evidence="2" id="KW-1185">Reference proteome</keyword>
<evidence type="ECO:0000313" key="1">
    <source>
        <dbReference type="EMBL" id="EJD32554.1"/>
    </source>
</evidence>
<accession>J0CQR2</accession>
<dbReference type="Proteomes" id="UP000006514">
    <property type="component" value="Unassembled WGS sequence"/>
</dbReference>
<sequence length="137" mass="14567">MPRALGTRCWVLKCHGLPAPSLQPALLVIPDSACARHVLLRVQVACSSRWTSDTAAAAPRAPLLASAPVPSLLLARPMFPDFDCTMHQLLGVQAARPVRWTSDMAAAPMHAPSLSFVPARTPQLATSVASDNAHGMR</sequence>
<dbReference type="InParanoid" id="J0CQR2"/>
<name>J0CQR2_AURST</name>
<dbReference type="AlphaFoldDB" id="J0CQR2"/>
<dbReference type="EMBL" id="JH688855">
    <property type="protein sequence ID" value="EJD32554.1"/>
    <property type="molecule type" value="Genomic_DNA"/>
</dbReference>